<gene>
    <name evidence="1" type="ORF">METZ01_LOCUS446662</name>
</gene>
<dbReference type="EMBL" id="UINC01183187">
    <property type="protein sequence ID" value="SVD93808.1"/>
    <property type="molecule type" value="Genomic_DNA"/>
</dbReference>
<proteinExistence type="predicted"/>
<name>A0A382ZGI1_9ZZZZ</name>
<accession>A0A382ZGI1</accession>
<evidence type="ECO:0000313" key="1">
    <source>
        <dbReference type="EMBL" id="SVD93808.1"/>
    </source>
</evidence>
<dbReference type="AlphaFoldDB" id="A0A382ZGI1"/>
<feature type="non-terminal residue" evidence="1">
    <location>
        <position position="33"/>
    </location>
</feature>
<reference evidence="1" key="1">
    <citation type="submission" date="2018-05" db="EMBL/GenBank/DDBJ databases">
        <authorList>
            <person name="Lanie J.A."/>
            <person name="Ng W.-L."/>
            <person name="Kazmierczak K.M."/>
            <person name="Andrzejewski T.M."/>
            <person name="Davidsen T.M."/>
            <person name="Wayne K.J."/>
            <person name="Tettelin H."/>
            <person name="Glass J.I."/>
            <person name="Rusch D."/>
            <person name="Podicherti R."/>
            <person name="Tsui H.-C.T."/>
            <person name="Winkler M.E."/>
        </authorList>
    </citation>
    <scope>NUCLEOTIDE SEQUENCE</scope>
</reference>
<protein>
    <submittedName>
        <fullName evidence="1">Uncharacterized protein</fullName>
    </submittedName>
</protein>
<organism evidence="1">
    <name type="scientific">marine metagenome</name>
    <dbReference type="NCBI Taxonomy" id="408172"/>
    <lineage>
        <taxon>unclassified sequences</taxon>
        <taxon>metagenomes</taxon>
        <taxon>ecological metagenomes</taxon>
    </lineage>
</organism>
<sequence>MFGNGLSSSPTNATKTQKGSKFPKITLWDNIYC</sequence>